<evidence type="ECO:0000313" key="3">
    <source>
        <dbReference type="Proteomes" id="UP001138621"/>
    </source>
</evidence>
<dbReference type="RefSeq" id="WP_181121168.1">
    <property type="nucleotide sequence ID" value="NZ_JAAMRD010000009.1"/>
</dbReference>
<accession>A0AA40RSS8</accession>
<dbReference type="EMBL" id="JAAMRD010000009">
    <property type="protein sequence ID" value="MBA1305302.1"/>
    <property type="molecule type" value="Genomic_DNA"/>
</dbReference>
<organism evidence="2 3">
    <name type="scientific">Stutzerimonas stutzeri</name>
    <name type="common">Pseudomonas stutzeri</name>
    <dbReference type="NCBI Taxonomy" id="316"/>
    <lineage>
        <taxon>Bacteria</taxon>
        <taxon>Pseudomonadati</taxon>
        <taxon>Pseudomonadota</taxon>
        <taxon>Gammaproteobacteria</taxon>
        <taxon>Pseudomonadales</taxon>
        <taxon>Pseudomonadaceae</taxon>
        <taxon>Stutzerimonas</taxon>
    </lineage>
</organism>
<proteinExistence type="predicted"/>
<keyword evidence="1" id="KW-0812">Transmembrane</keyword>
<feature type="transmembrane region" description="Helical" evidence="1">
    <location>
        <begin position="104"/>
        <end position="126"/>
    </location>
</feature>
<keyword evidence="1" id="KW-0472">Membrane</keyword>
<gene>
    <name evidence="2" type="ORF">G7024_12900</name>
</gene>
<feature type="transmembrane region" description="Helical" evidence="1">
    <location>
        <begin position="307"/>
        <end position="325"/>
    </location>
</feature>
<feature type="transmembrane region" description="Helical" evidence="1">
    <location>
        <begin position="132"/>
        <end position="155"/>
    </location>
</feature>
<evidence type="ECO:0000313" key="2">
    <source>
        <dbReference type="EMBL" id="MBA1305302.1"/>
    </source>
</evidence>
<sequence length="390" mass="43628">MLNRFRSADFFFTLFFALSLFSYYRGFNGGLQIWGEPYIWINYSDGLVKRGLVGTFFEYFFGSDSPDRRRIAALVLHWFCSVFLLFFVLLWGRRRIEDGGDGRYGVFYVTFALFVGGQFLPTLAYNTAYLDIYIYLLFALAVFSFSVGWFVLAFTLGLFAPLVHESALFYWLTIFVLVAFSRGLNISIIYAVLPVSISTVILLLFHSQSAAEGVVASMPIPLDVKEGMLSAQFGQSILSSFSVMLGVWRESFVSGILGLLGFGLFAFLMVFFYCRCFLSTREALVLFASVLAPASILLFAWDLSRFVVSLQFVSVVSLLYVDSVFSPALRRGVSEVLVLVLIVVALVGLSMPLVYAYFNGASVVDNGILPLGRIGVGWLSHEFASYFNRG</sequence>
<feature type="transmembrane region" description="Helical" evidence="1">
    <location>
        <begin position="186"/>
        <end position="206"/>
    </location>
</feature>
<feature type="transmembrane region" description="Helical" evidence="1">
    <location>
        <begin position="283"/>
        <end position="301"/>
    </location>
</feature>
<feature type="transmembrane region" description="Helical" evidence="1">
    <location>
        <begin position="162"/>
        <end position="180"/>
    </location>
</feature>
<feature type="transmembrane region" description="Helical" evidence="1">
    <location>
        <begin position="7"/>
        <end position="24"/>
    </location>
</feature>
<reference evidence="2" key="1">
    <citation type="submission" date="2020-02" db="EMBL/GenBank/DDBJ databases">
        <title>Synteny-based analysis reveals conserved mechanism for high triclosan tolerance in Pseudomonas, as well as instances of horizontal transfer.</title>
        <authorList>
            <person name="Mcfarland A.G."/>
            <person name="Bertucci H.K."/>
            <person name="Litmann E."/>
            <person name="Shen J."/>
            <person name="Huttenhower C."/>
            <person name="Hartmann E.M."/>
        </authorList>
    </citation>
    <scope>NUCLEOTIDE SEQUENCE</scope>
    <source>
        <strain evidence="2">109A1</strain>
    </source>
</reference>
<feature type="transmembrane region" description="Helical" evidence="1">
    <location>
        <begin position="254"/>
        <end position="274"/>
    </location>
</feature>
<evidence type="ECO:0000256" key="1">
    <source>
        <dbReference type="SAM" id="Phobius"/>
    </source>
</evidence>
<name>A0AA40RSS8_STUST</name>
<keyword evidence="1" id="KW-1133">Transmembrane helix</keyword>
<protein>
    <recommendedName>
        <fullName evidence="4">EpsG family protein</fullName>
    </recommendedName>
</protein>
<evidence type="ECO:0008006" key="4">
    <source>
        <dbReference type="Google" id="ProtNLM"/>
    </source>
</evidence>
<feature type="transmembrane region" description="Helical" evidence="1">
    <location>
        <begin position="71"/>
        <end position="92"/>
    </location>
</feature>
<dbReference type="Proteomes" id="UP001138621">
    <property type="component" value="Unassembled WGS sequence"/>
</dbReference>
<feature type="transmembrane region" description="Helical" evidence="1">
    <location>
        <begin position="337"/>
        <end position="358"/>
    </location>
</feature>
<comment type="caution">
    <text evidence="2">The sequence shown here is derived from an EMBL/GenBank/DDBJ whole genome shotgun (WGS) entry which is preliminary data.</text>
</comment>
<dbReference type="AlphaFoldDB" id="A0AA40RSS8"/>